<dbReference type="STRING" id="39480.EUAN_24420"/>
<reference evidence="2 3" key="1">
    <citation type="submission" date="2016-09" db="EMBL/GenBank/DDBJ databases">
        <title>Genome sequence of Eubacterium angustum.</title>
        <authorList>
            <person name="Poehlein A."/>
            <person name="Daniel R."/>
        </authorList>
    </citation>
    <scope>NUCLEOTIDE SEQUENCE [LARGE SCALE GENOMIC DNA]</scope>
    <source>
        <strain evidence="2 3">DSM 1989</strain>
    </source>
</reference>
<comment type="caution">
    <text evidence="2">The sequence shown here is derived from an EMBL/GenBank/DDBJ whole genome shotgun (WGS) entry which is preliminary data.</text>
</comment>
<keyword evidence="3" id="KW-1185">Reference proteome</keyword>
<accession>A0A1S1V3B1</accession>
<proteinExistence type="predicted"/>
<protein>
    <submittedName>
        <fullName evidence="2">BFD-like [2Fe-2S] binding domain protein</fullName>
    </submittedName>
</protein>
<evidence type="ECO:0000313" key="2">
    <source>
        <dbReference type="EMBL" id="OHW61201.1"/>
    </source>
</evidence>
<evidence type="ECO:0000313" key="3">
    <source>
        <dbReference type="Proteomes" id="UP000180254"/>
    </source>
</evidence>
<dbReference type="InterPro" id="IPR007419">
    <property type="entry name" value="BFD-like_2Fe2S-bd_dom"/>
</dbReference>
<dbReference type="OrthoDB" id="9801699at2"/>
<dbReference type="Proteomes" id="UP000180254">
    <property type="component" value="Unassembled WGS sequence"/>
</dbReference>
<evidence type="ECO:0000259" key="1">
    <source>
        <dbReference type="Pfam" id="PF04324"/>
    </source>
</evidence>
<dbReference type="EMBL" id="MKIE01000027">
    <property type="protein sequence ID" value="OHW61201.1"/>
    <property type="molecule type" value="Genomic_DNA"/>
</dbReference>
<feature type="domain" description="BFD-like [2Fe-2S]-binding" evidence="1">
    <location>
        <begin position="4"/>
        <end position="37"/>
    </location>
</feature>
<sequence>MKTICYCSNVSEQEIIDAIKGGARNLSDIKKMTGACTIGRCKELHPKGT</sequence>
<dbReference type="Gene3D" id="1.10.10.1100">
    <property type="entry name" value="BFD-like [2Fe-2S]-binding domain"/>
    <property type="match status" value="1"/>
</dbReference>
<gene>
    <name evidence="2" type="ORF">EUAN_24420</name>
</gene>
<dbReference type="AlphaFoldDB" id="A0A1S1V3B1"/>
<dbReference type="Pfam" id="PF04324">
    <property type="entry name" value="Fer2_BFD"/>
    <property type="match status" value="1"/>
</dbReference>
<organism evidence="2 3">
    <name type="scientific">Andreesenia angusta</name>
    <dbReference type="NCBI Taxonomy" id="39480"/>
    <lineage>
        <taxon>Bacteria</taxon>
        <taxon>Bacillati</taxon>
        <taxon>Bacillota</taxon>
        <taxon>Tissierellia</taxon>
        <taxon>Tissierellales</taxon>
        <taxon>Gottschalkiaceae</taxon>
        <taxon>Andreesenia</taxon>
    </lineage>
</organism>
<name>A0A1S1V3B1_9FIRM</name>
<dbReference type="InterPro" id="IPR041854">
    <property type="entry name" value="BFD-like_2Fe2S-bd_dom_sf"/>
</dbReference>